<dbReference type="AlphaFoldDB" id="C0NWU0"/>
<reference evidence="1" key="1">
    <citation type="submission" date="2009-02" db="EMBL/GenBank/DDBJ databases">
        <title>The Genome Sequence of Ajellomyces capsulatus strain G186AR.</title>
        <authorList>
            <consortium name="The Broad Institute Genome Sequencing Platform"/>
            <person name="Champion M."/>
            <person name="Cuomo C."/>
            <person name="Ma L.-J."/>
            <person name="Henn M.R."/>
            <person name="Sil A."/>
            <person name="Goldman B."/>
            <person name="Young S.K."/>
            <person name="Kodira C.D."/>
            <person name="Zeng Q."/>
            <person name="Koehrsen M."/>
            <person name="Alvarado L."/>
            <person name="Berlin A."/>
            <person name="Borenstein D."/>
            <person name="Chen Z."/>
            <person name="Engels R."/>
            <person name="Freedman E."/>
            <person name="Gellesch M."/>
            <person name="Goldberg J."/>
            <person name="Griggs A."/>
            <person name="Gujja S."/>
            <person name="Heiman D."/>
            <person name="Hepburn T."/>
            <person name="Howarth C."/>
            <person name="Jen D."/>
            <person name="Larson L."/>
            <person name="Lewis B."/>
            <person name="Mehta T."/>
            <person name="Park D."/>
            <person name="Pearson M."/>
            <person name="Roberts A."/>
            <person name="Saif S."/>
            <person name="Shea T."/>
            <person name="Shenoy N."/>
            <person name="Sisk P."/>
            <person name="Stolte C."/>
            <person name="Sykes S."/>
            <person name="Walk T."/>
            <person name="White J."/>
            <person name="Yandava C."/>
            <person name="Klein B."/>
            <person name="McEwen J.G."/>
            <person name="Puccia R."/>
            <person name="Goldman G.H."/>
            <person name="Felipe M.S."/>
            <person name="Nino-Vega G."/>
            <person name="San-Blas G."/>
            <person name="Taylor J."/>
            <person name="Mendoza L."/>
            <person name="Galagan J."/>
            <person name="Nusbaum C."/>
            <person name="Birren B."/>
        </authorList>
    </citation>
    <scope>NUCLEOTIDE SEQUENCE</scope>
    <source>
        <strain evidence="1">G186AR</strain>
    </source>
</reference>
<dbReference type="GeneID" id="69040636"/>
<dbReference type="RefSeq" id="XP_045284876.1">
    <property type="nucleotide sequence ID" value="XM_045434669.1"/>
</dbReference>
<dbReference type="InParanoid" id="C0NWU0"/>
<sequence>MYLKQHVIPSPSMGAVHWLAKDKGYRMDGYLVPPFSRLLAVFTVDIMDRYYKYGMIIELEHTGSSQQDKQKQP</sequence>
<evidence type="ECO:0000313" key="1">
    <source>
        <dbReference type="EMBL" id="EEH04395.1"/>
    </source>
</evidence>
<dbReference type="EMBL" id="GG663374">
    <property type="protein sequence ID" value="EEH04395.1"/>
    <property type="molecule type" value="Genomic_DNA"/>
</dbReference>
<keyword evidence="2" id="KW-1185">Reference proteome</keyword>
<gene>
    <name evidence="1" type="ORF">HCBG_07620</name>
</gene>
<evidence type="ECO:0000313" key="2">
    <source>
        <dbReference type="Proteomes" id="UP000001631"/>
    </source>
</evidence>
<accession>C0NWU0</accession>
<name>C0NWU0_AJECG</name>
<organism evidence="1 2">
    <name type="scientific">Ajellomyces capsulatus (strain G186AR / H82 / ATCC MYA-2454 / RMSCC 2432)</name>
    <name type="common">Darling's disease fungus</name>
    <name type="synonym">Histoplasma capsulatum</name>
    <dbReference type="NCBI Taxonomy" id="447093"/>
    <lineage>
        <taxon>Eukaryota</taxon>
        <taxon>Fungi</taxon>
        <taxon>Dikarya</taxon>
        <taxon>Ascomycota</taxon>
        <taxon>Pezizomycotina</taxon>
        <taxon>Eurotiomycetes</taxon>
        <taxon>Eurotiomycetidae</taxon>
        <taxon>Onygenales</taxon>
        <taxon>Ajellomycetaceae</taxon>
        <taxon>Histoplasma</taxon>
    </lineage>
</organism>
<dbReference type="Proteomes" id="UP000001631">
    <property type="component" value="Unassembled WGS sequence"/>
</dbReference>
<dbReference type="HOGENOM" id="CLU_2704270_0_0_1"/>
<proteinExistence type="predicted"/>
<protein>
    <submittedName>
        <fullName evidence="1">Uncharacterized protein</fullName>
    </submittedName>
</protein>